<keyword evidence="2" id="KW-1185">Reference proteome</keyword>
<dbReference type="AlphaFoldDB" id="A0A4C1WJH7"/>
<organism evidence="1 2">
    <name type="scientific">Eumeta variegata</name>
    <name type="common">Bagworm moth</name>
    <name type="synonym">Eumeta japonica</name>
    <dbReference type="NCBI Taxonomy" id="151549"/>
    <lineage>
        <taxon>Eukaryota</taxon>
        <taxon>Metazoa</taxon>
        <taxon>Ecdysozoa</taxon>
        <taxon>Arthropoda</taxon>
        <taxon>Hexapoda</taxon>
        <taxon>Insecta</taxon>
        <taxon>Pterygota</taxon>
        <taxon>Neoptera</taxon>
        <taxon>Endopterygota</taxon>
        <taxon>Lepidoptera</taxon>
        <taxon>Glossata</taxon>
        <taxon>Ditrysia</taxon>
        <taxon>Tineoidea</taxon>
        <taxon>Psychidae</taxon>
        <taxon>Oiketicinae</taxon>
        <taxon>Eumeta</taxon>
    </lineage>
</organism>
<proteinExistence type="predicted"/>
<protein>
    <submittedName>
        <fullName evidence="1">Uncharacterized protein</fullName>
    </submittedName>
</protein>
<evidence type="ECO:0000313" key="1">
    <source>
        <dbReference type="EMBL" id="GBP51391.1"/>
    </source>
</evidence>
<sequence length="94" mass="11110">MHLTNNCIAACKHYALRTDPLCVLRHGHVRRCVRVRRMRNRTRHRLQPTVDRFDWSRSALEYAPRLTTVLTLELRDAETLYTVNRITTTIYSAS</sequence>
<reference evidence="1 2" key="1">
    <citation type="journal article" date="2019" name="Commun. Biol.">
        <title>The bagworm genome reveals a unique fibroin gene that provides high tensile strength.</title>
        <authorList>
            <person name="Kono N."/>
            <person name="Nakamura H."/>
            <person name="Ohtoshi R."/>
            <person name="Tomita M."/>
            <person name="Numata K."/>
            <person name="Arakawa K."/>
        </authorList>
    </citation>
    <scope>NUCLEOTIDE SEQUENCE [LARGE SCALE GENOMIC DNA]</scope>
</reference>
<comment type="caution">
    <text evidence="1">The sequence shown here is derived from an EMBL/GenBank/DDBJ whole genome shotgun (WGS) entry which is preliminary data.</text>
</comment>
<name>A0A4C1WJH7_EUMVA</name>
<dbReference type="EMBL" id="BGZK01000580">
    <property type="protein sequence ID" value="GBP51391.1"/>
    <property type="molecule type" value="Genomic_DNA"/>
</dbReference>
<gene>
    <name evidence="1" type="ORF">EVAR_38785_1</name>
</gene>
<accession>A0A4C1WJH7</accession>
<evidence type="ECO:0000313" key="2">
    <source>
        <dbReference type="Proteomes" id="UP000299102"/>
    </source>
</evidence>
<dbReference type="Proteomes" id="UP000299102">
    <property type="component" value="Unassembled WGS sequence"/>
</dbReference>